<dbReference type="InterPro" id="IPR003171">
    <property type="entry name" value="Mehydrof_redctse-like"/>
</dbReference>
<dbReference type="PANTHER" id="PTHR45754:SF1">
    <property type="entry name" value="METHYLENETETRAHYDROFOLATE REDUCTASE 1"/>
    <property type="match status" value="1"/>
</dbReference>
<dbReference type="STRING" id="2282107.A0A286UW93"/>
<dbReference type="GO" id="GO:0004489">
    <property type="term" value="F:methylenetetrahydrofolate reductase [NAD(P)H] activity"/>
    <property type="evidence" value="ECO:0007669"/>
    <property type="project" value="InterPro"/>
</dbReference>
<evidence type="ECO:0000256" key="5">
    <source>
        <dbReference type="ARBA" id="ARBA00022827"/>
    </source>
</evidence>
<dbReference type="Proteomes" id="UP000217199">
    <property type="component" value="Unassembled WGS sequence"/>
</dbReference>
<dbReference type="InterPro" id="IPR053806">
    <property type="entry name" value="MTHFR_C"/>
</dbReference>
<dbReference type="OrthoDB" id="16284at2759"/>
<dbReference type="SUPFAM" id="SSF51730">
    <property type="entry name" value="FAD-linked oxidoreductase"/>
    <property type="match status" value="1"/>
</dbReference>
<keyword evidence="6" id="KW-0521">NADP</keyword>
<sequence>MKLSEKIAAYDSPNPFFTLEFFPPRTDQGFANLLTRISRMSTLDPIAVSVTWGAGGSTKERSLDLAEITQTEYGIDTILHLTCTNMEQGLVDDALRKAKERGIVNILALRGDPPRGEEYWIPIDPRFAHAIDLVRYIKSSPEFSDSFCVGVAAYPDGHTDSDFDEETELEHLKAKVDAGADYIITQLFYDVDGFLVWLKKVRSKGITVPVIPGIMPLQSYASFQRLTKLCGTKVPTQLLLDLEPFKNDDQKVKDFGVSLATNMIQRLTSEGDIKGVHFCTLNLERSVRLVLESLQWTGNSLETANKLITDPQDTSGNFTINPADAFQTATDKLATKPLPDIQEPGKGEVNNASTWDEFPNGRFGDYKSPAFGLQSDPWNSGVGNSLAISRAEAISRWGSPRNASDLTDLFLAHLYSKVTSTPFSPTPLSPESLLILPHLEKLTRRGWWTVFSQPAVDGVDSADEVFGWGPLGGYVFQKGFVEFFAEKEDVEMLERRIESNGRGWVDFFAANEEGELRTNVPDGGRNAVTWGVFPGQEIAQSTIIERDSFLSWKDEAFSIWEQWSSFYAPGSEERTYLESVRKERWLVSIVHHDYKDSSRLWSFILDD</sequence>
<organism evidence="10 11">
    <name type="scientific">Pyrrhoderma noxium</name>
    <dbReference type="NCBI Taxonomy" id="2282107"/>
    <lineage>
        <taxon>Eukaryota</taxon>
        <taxon>Fungi</taxon>
        <taxon>Dikarya</taxon>
        <taxon>Basidiomycota</taxon>
        <taxon>Agaricomycotina</taxon>
        <taxon>Agaricomycetes</taxon>
        <taxon>Hymenochaetales</taxon>
        <taxon>Hymenochaetaceae</taxon>
        <taxon>Pyrrhoderma</taxon>
    </lineage>
</organism>
<dbReference type="GO" id="GO:0005829">
    <property type="term" value="C:cytosol"/>
    <property type="evidence" value="ECO:0007669"/>
    <property type="project" value="TreeGrafter"/>
</dbReference>
<dbReference type="InParanoid" id="A0A286UW93"/>
<evidence type="ECO:0000313" key="10">
    <source>
        <dbReference type="EMBL" id="PAV23869.1"/>
    </source>
</evidence>
<evidence type="ECO:0000256" key="1">
    <source>
        <dbReference type="ARBA" id="ARBA00001974"/>
    </source>
</evidence>
<dbReference type="GO" id="GO:0009086">
    <property type="term" value="P:methionine biosynthetic process"/>
    <property type="evidence" value="ECO:0007669"/>
    <property type="project" value="TreeGrafter"/>
</dbReference>
<keyword evidence="7" id="KW-0560">Oxidoreductase</keyword>
<proteinExistence type="inferred from homology"/>
<dbReference type="GO" id="GO:0071949">
    <property type="term" value="F:FAD binding"/>
    <property type="evidence" value="ECO:0007669"/>
    <property type="project" value="TreeGrafter"/>
</dbReference>
<accession>A0A286UW93</accession>
<dbReference type="EMBL" id="NBII01000001">
    <property type="protein sequence ID" value="PAV23869.1"/>
    <property type="molecule type" value="Genomic_DNA"/>
</dbReference>
<evidence type="ECO:0000256" key="7">
    <source>
        <dbReference type="ARBA" id="ARBA00023002"/>
    </source>
</evidence>
<keyword evidence="4" id="KW-0285">Flavoprotein</keyword>
<protein>
    <submittedName>
        <fullName evidence="10">MTHFR-domain-containing</fullName>
    </submittedName>
</protein>
<comment type="pathway">
    <text evidence="2 8">One-carbon metabolism; tetrahydrofolate interconversion.</text>
</comment>
<dbReference type="InterPro" id="IPR029041">
    <property type="entry name" value="FAD-linked_oxidoreductase-like"/>
</dbReference>
<gene>
    <name evidence="10" type="ORF">PNOK_0093700</name>
</gene>
<evidence type="ECO:0000313" key="11">
    <source>
        <dbReference type="Proteomes" id="UP000217199"/>
    </source>
</evidence>
<keyword evidence="11" id="KW-1185">Reference proteome</keyword>
<evidence type="ECO:0000256" key="3">
    <source>
        <dbReference type="ARBA" id="ARBA00006743"/>
    </source>
</evidence>
<dbReference type="FunFam" id="3.20.20.220:FF:000002">
    <property type="entry name" value="Methylenetetrahydrofolate reductase"/>
    <property type="match status" value="1"/>
</dbReference>
<evidence type="ECO:0000256" key="2">
    <source>
        <dbReference type="ARBA" id="ARBA00004777"/>
    </source>
</evidence>
<dbReference type="Pfam" id="PF21895">
    <property type="entry name" value="MTHFR_C"/>
    <property type="match status" value="1"/>
</dbReference>
<dbReference type="AlphaFoldDB" id="A0A286UW93"/>
<dbReference type="UniPathway" id="UPA00193"/>
<dbReference type="InterPro" id="IPR004621">
    <property type="entry name" value="Fadh2_euk"/>
</dbReference>
<dbReference type="Gene3D" id="3.20.20.220">
    <property type="match status" value="1"/>
</dbReference>
<comment type="similarity">
    <text evidence="3">Belongs to the methylenetetrahydrofolate reductase family.</text>
</comment>
<dbReference type="Pfam" id="PF02219">
    <property type="entry name" value="MTHFR"/>
    <property type="match status" value="1"/>
</dbReference>
<reference evidence="10 11" key="1">
    <citation type="journal article" date="2017" name="Mol. Ecol.">
        <title>Comparative and population genomic landscape of Phellinus noxius: A hypervariable fungus causing root rot in trees.</title>
        <authorList>
            <person name="Chung C.L."/>
            <person name="Lee T.J."/>
            <person name="Akiba M."/>
            <person name="Lee H.H."/>
            <person name="Kuo T.H."/>
            <person name="Liu D."/>
            <person name="Ke H.M."/>
            <person name="Yokoi T."/>
            <person name="Roa M.B."/>
            <person name="Lu M.J."/>
            <person name="Chang Y.Y."/>
            <person name="Ann P.J."/>
            <person name="Tsai J.N."/>
            <person name="Chen C.Y."/>
            <person name="Tzean S.S."/>
            <person name="Ota Y."/>
            <person name="Hattori T."/>
            <person name="Sahashi N."/>
            <person name="Liou R.F."/>
            <person name="Kikuchi T."/>
            <person name="Tsai I.J."/>
        </authorList>
    </citation>
    <scope>NUCLEOTIDE SEQUENCE [LARGE SCALE GENOMIC DNA]</scope>
    <source>
        <strain evidence="10 11">FFPRI411160</strain>
    </source>
</reference>
<evidence type="ECO:0000256" key="4">
    <source>
        <dbReference type="ARBA" id="ARBA00022630"/>
    </source>
</evidence>
<name>A0A286UW93_9AGAM</name>
<keyword evidence="5" id="KW-0274">FAD</keyword>
<feature type="domain" description="MTHFR SAM-binding regulatory" evidence="9">
    <location>
        <begin position="349"/>
        <end position="605"/>
    </location>
</feature>
<comment type="caution">
    <text evidence="10">The sequence shown here is derived from an EMBL/GenBank/DDBJ whole genome shotgun (WGS) entry which is preliminary data.</text>
</comment>
<comment type="cofactor">
    <cofactor evidence="1">
        <name>FAD</name>
        <dbReference type="ChEBI" id="CHEBI:57692"/>
    </cofactor>
</comment>
<evidence type="ECO:0000256" key="6">
    <source>
        <dbReference type="ARBA" id="ARBA00022857"/>
    </source>
</evidence>
<dbReference type="NCBIfam" id="TIGR00677">
    <property type="entry name" value="fadh2_euk"/>
    <property type="match status" value="1"/>
</dbReference>
<evidence type="ECO:0000259" key="9">
    <source>
        <dbReference type="Pfam" id="PF21895"/>
    </source>
</evidence>
<dbReference type="CDD" id="cd00537">
    <property type="entry name" value="MTHFR"/>
    <property type="match status" value="1"/>
</dbReference>
<evidence type="ECO:0000256" key="8">
    <source>
        <dbReference type="RuleBase" id="RU004254"/>
    </source>
</evidence>
<dbReference type="FunCoup" id="A0A286UW93">
    <property type="interactions" value="297"/>
</dbReference>
<dbReference type="PANTHER" id="PTHR45754">
    <property type="entry name" value="METHYLENETETRAHYDROFOLATE REDUCTASE"/>
    <property type="match status" value="1"/>
</dbReference>
<dbReference type="GO" id="GO:0035999">
    <property type="term" value="P:tetrahydrofolate interconversion"/>
    <property type="evidence" value="ECO:0007669"/>
    <property type="project" value="UniProtKB-UniPathway"/>
</dbReference>